<protein>
    <submittedName>
        <fullName evidence="1">Uncharacterized protein</fullName>
    </submittedName>
</protein>
<evidence type="ECO:0000313" key="1">
    <source>
        <dbReference type="EMBL" id="CEK77245.1"/>
    </source>
</evidence>
<proteinExistence type="predicted"/>
<gene>
    <name evidence="1" type="primary">ORF103640</name>
</gene>
<name>A0A0B7AB95_9EUPU</name>
<reference evidence="1" key="1">
    <citation type="submission" date="2014-12" db="EMBL/GenBank/DDBJ databases">
        <title>Insight into the proteome of Arion vulgaris.</title>
        <authorList>
            <person name="Aradska J."/>
            <person name="Bulat T."/>
            <person name="Smidak R."/>
            <person name="Sarate P."/>
            <person name="Gangsoo J."/>
            <person name="Sialana F."/>
            <person name="Bilban M."/>
            <person name="Lubec G."/>
        </authorList>
    </citation>
    <scope>NUCLEOTIDE SEQUENCE</scope>
    <source>
        <tissue evidence="1">Skin</tissue>
    </source>
</reference>
<dbReference type="EMBL" id="HACG01030380">
    <property type="protein sequence ID" value="CEK77245.1"/>
    <property type="molecule type" value="Transcribed_RNA"/>
</dbReference>
<dbReference type="AlphaFoldDB" id="A0A0B7AB95"/>
<accession>A0A0B7AB95</accession>
<sequence>MEIWSIETTLQNKLWEAGEDLKLYILFMTHTGEVAWQKLISEDEKDITNTENH</sequence>
<organism evidence="1">
    <name type="scientific">Arion vulgaris</name>
    <dbReference type="NCBI Taxonomy" id="1028688"/>
    <lineage>
        <taxon>Eukaryota</taxon>
        <taxon>Metazoa</taxon>
        <taxon>Spiralia</taxon>
        <taxon>Lophotrochozoa</taxon>
        <taxon>Mollusca</taxon>
        <taxon>Gastropoda</taxon>
        <taxon>Heterobranchia</taxon>
        <taxon>Euthyneura</taxon>
        <taxon>Panpulmonata</taxon>
        <taxon>Eupulmonata</taxon>
        <taxon>Stylommatophora</taxon>
        <taxon>Helicina</taxon>
        <taxon>Arionoidea</taxon>
        <taxon>Arionidae</taxon>
        <taxon>Arion</taxon>
    </lineage>
</organism>